<dbReference type="Proteomes" id="UP001329915">
    <property type="component" value="Chromosome"/>
</dbReference>
<gene>
    <name evidence="2" type="ORF">MFMK1_000384</name>
</gene>
<feature type="region of interest" description="Disordered" evidence="1">
    <location>
        <begin position="80"/>
        <end position="108"/>
    </location>
</feature>
<keyword evidence="3" id="KW-1185">Reference proteome</keyword>
<evidence type="ECO:0000256" key="1">
    <source>
        <dbReference type="SAM" id="MobiDB-lite"/>
    </source>
</evidence>
<dbReference type="EMBL" id="CP121694">
    <property type="protein sequence ID" value="WRO20601.1"/>
    <property type="molecule type" value="Genomic_DNA"/>
</dbReference>
<name>A0AAU0UK98_9FIRM</name>
<protein>
    <submittedName>
        <fullName evidence="2">Uncharacterized protein</fullName>
    </submittedName>
</protein>
<sequence>MPKKHYDKLKSEASKELTEELVQDIQKDSQAHSKELGNVNSKIPYDQYLNQLSGNHKTSRQQLSGQSQENNFLAEEMEQFGLNSAIEQDEDRGQSSLLENLKTNKTTK</sequence>
<dbReference type="KEGG" id="dbc:MFMK1_000384"/>
<dbReference type="AlphaFoldDB" id="A0AAU0UK98"/>
<evidence type="ECO:0000313" key="2">
    <source>
        <dbReference type="EMBL" id="WRO20601.1"/>
    </source>
</evidence>
<feature type="compositionally biased region" description="Polar residues" evidence="1">
    <location>
        <begin position="94"/>
        <end position="108"/>
    </location>
</feature>
<dbReference type="RefSeq" id="WP_366923490.1">
    <property type="nucleotide sequence ID" value="NZ_CP121694.1"/>
</dbReference>
<reference evidence="2 3" key="1">
    <citation type="submission" date="2023-04" db="EMBL/GenBank/DDBJ databases">
        <authorList>
            <person name="Hsu D."/>
        </authorList>
    </citation>
    <scope>NUCLEOTIDE SEQUENCE [LARGE SCALE GENOMIC DNA]</scope>
    <source>
        <strain evidence="2 3">MK1</strain>
    </source>
</reference>
<accession>A0AAU0UK98</accession>
<proteinExistence type="predicted"/>
<evidence type="ECO:0000313" key="3">
    <source>
        <dbReference type="Proteomes" id="UP001329915"/>
    </source>
</evidence>
<organism evidence="2 3">
    <name type="scientific">Metallumcola ferriviriculae</name>
    <dbReference type="NCBI Taxonomy" id="3039180"/>
    <lineage>
        <taxon>Bacteria</taxon>
        <taxon>Bacillati</taxon>
        <taxon>Bacillota</taxon>
        <taxon>Clostridia</taxon>
        <taxon>Neomoorellales</taxon>
        <taxon>Desulfitibacteraceae</taxon>
        <taxon>Metallumcola</taxon>
    </lineage>
</organism>